<feature type="domain" description="F-box" evidence="3">
    <location>
        <begin position="347"/>
        <end position="394"/>
    </location>
</feature>
<dbReference type="SMART" id="SM00367">
    <property type="entry name" value="LRR_CC"/>
    <property type="match status" value="9"/>
</dbReference>
<keyword evidence="4" id="KW-0436">Ligase</keyword>
<dbReference type="InterPro" id="IPR001810">
    <property type="entry name" value="F-box_dom"/>
</dbReference>
<keyword evidence="1" id="KW-0833">Ubl conjugation pathway</keyword>
<dbReference type="GO" id="GO:0016874">
    <property type="term" value="F:ligase activity"/>
    <property type="evidence" value="ECO:0007669"/>
    <property type="project" value="UniProtKB-KW"/>
</dbReference>
<dbReference type="Proteomes" id="UP000262825">
    <property type="component" value="Unassembled WGS sequence"/>
</dbReference>
<reference evidence="5" key="1">
    <citation type="submission" date="2018-06" db="EMBL/GenBank/DDBJ databases">
        <authorList>
            <person name="Guldener U."/>
        </authorList>
    </citation>
    <scope>NUCLEOTIDE SEQUENCE [LARGE SCALE GENOMIC DNA]</scope>
    <source>
        <strain evidence="5">UTAD17</strain>
    </source>
</reference>
<dbReference type="GO" id="GO:0005737">
    <property type="term" value="C:cytoplasm"/>
    <property type="evidence" value="ECO:0007669"/>
    <property type="project" value="TreeGrafter"/>
</dbReference>
<dbReference type="EMBL" id="UFAJ01000329">
    <property type="protein sequence ID" value="SSD60335.1"/>
    <property type="molecule type" value="Genomic_DNA"/>
</dbReference>
<evidence type="ECO:0000256" key="1">
    <source>
        <dbReference type="ARBA" id="ARBA00022786"/>
    </source>
</evidence>
<dbReference type="VEuPathDB" id="FungiDB:SCODWIG_02096"/>
<sequence length="1324" mass="150256">MNNNTGTGANANTINNSRFSEVHPIPANWFTIPNINNSGNNLENNPENVTSENATGENGASVNLRQQENQVLANLQRQRISFINSSEQANRRLFQIFNPNHNSYDDRTSNASALVDEYTLDQYNTLVQGIISNFKDKCSQTLEQICNKFHTRHVDLLEKFKQDNQNLKDMQLEVDTDRRSSIPTLSPEDRVLKLQDIKRLANLQKTRIRLGEMDMASLKSIRQKYEQIIDNFSREFAQKFHGIIENDNQFMNFKTLINKYLKEVYALKYFKATNNNDLGNTTNIDIRTPTTVSFVSNNQLTSNTLNGNNVHHIGNFGFLSTFSNGSNLVVNNDDGNATANIVPEKKKFPLNKVPLEIMGLILERINKKSELVMLLPVCRAWAEIIVKIIYYRPQLDKKHQLDAFMETMVKLGSQTVFDYRFFIKRLNFSFVADHITDEKLLHFTGCPNLERLTLVFCRNVTSSSISSVLTNCTYLQSVDVTGVKQINDNIFNTLAYDCQRVQGFYVPQASLVSYDALDTFITHATYLKRIKITANKRMNDELVEKMAHMCPLLVEVDISDSPNVHDESLLVLFSKLSQLREFRITHNTNVSDKLFLDLYKYVKHLPALRLVDISACENITDKGIEKLVDMSPKLRNAFLGKCSKITDRSLFALSKLGKNLQTLHFGHCYNITDRGVQRLTSRCIRLQYVDFACCIELTNKSLYELADLPKLKRIGLVKCSQITDEGLLNMVSMRGRNDTLERVHLSYCTNLSIYPIYELLMACPRLSHLSLTAIPSFLRPDITTFCRAPPSDFSENQRQIFCVFSGKGVQRLRHYLMSIITPTSSPQTSIKEVLLNYLYTYGLCKNGETPNEALERLSIEVDQESVAILTAAQASPFTNASLNNENELQNMNFERLEEVFGAFHPVPQDALLTTDLANQLVLQLDHEFVDNPLYNDFDNSGSSDESNGNNFYYHYDDPVFTVAPGASRQINMELCEIVRKIALLQKKIADFEVNVASISRVQFQFAGCLINTMVSIYNEMHNLNRKIARLQSSIYSNGSGIDNERDLIGIAFWRFWWRKKIFESFANYRLSTVALRLYLKENIAALTRYREISIARYREQWNETNGDNLVTNNDNNTNDNNNTNNSGNNSIQGDGGSSDDLGSISTGLEGSGSGDGNPGISESTEAFNVELARRLRNHRNDNGLPPPQLQQQPLVNIDNTQNMSNLRHPFFITRNQYLVPDETGTIIERTFQSLPLPSGGQEQQRLTGLGVTMNNNNNNSNNSNIARVSINTNNVSNFTPNSAPIPITNSNDNNTERPATQTETIVPDHEVELINRDVDSMMED</sequence>
<dbReference type="SUPFAM" id="SSF52047">
    <property type="entry name" value="RNI-like"/>
    <property type="match status" value="1"/>
</dbReference>
<evidence type="ECO:0000256" key="2">
    <source>
        <dbReference type="SAM" id="MobiDB-lite"/>
    </source>
</evidence>
<dbReference type="InterPro" id="IPR006553">
    <property type="entry name" value="Leu-rich_rpt_Cys-con_subtyp"/>
</dbReference>
<dbReference type="InterPro" id="IPR057207">
    <property type="entry name" value="FBXL15_LRR"/>
</dbReference>
<protein>
    <submittedName>
        <fullName evidence="4">Related to SCF E3 ubiquitin ligase complex F-box protein GRR1</fullName>
    </submittedName>
</protein>
<name>A0A376B6M4_9ASCO</name>
<dbReference type="InterPro" id="IPR050648">
    <property type="entry name" value="F-box_LRR-repeat"/>
</dbReference>
<evidence type="ECO:0000259" key="3">
    <source>
        <dbReference type="PROSITE" id="PS50181"/>
    </source>
</evidence>
<dbReference type="PROSITE" id="PS50181">
    <property type="entry name" value="FBOX"/>
    <property type="match status" value="1"/>
</dbReference>
<feature type="compositionally biased region" description="Low complexity" evidence="2">
    <location>
        <begin position="1105"/>
        <end position="1148"/>
    </location>
</feature>
<organism evidence="4 5">
    <name type="scientific">Saccharomycodes ludwigii</name>
    <dbReference type="NCBI Taxonomy" id="36035"/>
    <lineage>
        <taxon>Eukaryota</taxon>
        <taxon>Fungi</taxon>
        <taxon>Dikarya</taxon>
        <taxon>Ascomycota</taxon>
        <taxon>Saccharomycotina</taxon>
        <taxon>Saccharomycetes</taxon>
        <taxon>Saccharomycodales</taxon>
        <taxon>Saccharomycodaceae</taxon>
        <taxon>Saccharomycodes</taxon>
    </lineage>
</organism>
<evidence type="ECO:0000313" key="4">
    <source>
        <dbReference type="EMBL" id="SSD60335.1"/>
    </source>
</evidence>
<feature type="region of interest" description="Disordered" evidence="2">
    <location>
        <begin position="1105"/>
        <end position="1162"/>
    </location>
</feature>
<evidence type="ECO:0000313" key="5">
    <source>
        <dbReference type="Proteomes" id="UP000262825"/>
    </source>
</evidence>
<keyword evidence="5" id="KW-1185">Reference proteome</keyword>
<dbReference type="Pfam" id="PF25372">
    <property type="entry name" value="DUF7885"/>
    <property type="match status" value="1"/>
</dbReference>
<gene>
    <name evidence="4" type="ORF">SCODWIG_02096</name>
</gene>
<dbReference type="InterPro" id="IPR032675">
    <property type="entry name" value="LRR_dom_sf"/>
</dbReference>
<accession>A0A376B6M4</accession>
<dbReference type="PANTHER" id="PTHR13382">
    <property type="entry name" value="MITOCHONDRIAL ATP SYNTHASE COUPLING FACTOR B"/>
    <property type="match status" value="1"/>
</dbReference>
<proteinExistence type="predicted"/>
<dbReference type="Gene3D" id="3.80.10.10">
    <property type="entry name" value="Ribonuclease Inhibitor"/>
    <property type="match status" value="3"/>
</dbReference>